<accession>A0A370HET8</accession>
<proteinExistence type="predicted"/>
<keyword evidence="2" id="KW-1185">Reference proteome</keyword>
<comment type="caution">
    <text evidence="1">The sequence shown here is derived from an EMBL/GenBank/DDBJ whole genome shotgun (WGS) entry which is preliminary data.</text>
</comment>
<evidence type="ECO:0000313" key="1">
    <source>
        <dbReference type="EMBL" id="RDI55767.1"/>
    </source>
</evidence>
<name>A0A370HET8_9NOCA</name>
<dbReference type="AlphaFoldDB" id="A0A370HET8"/>
<reference evidence="1 2" key="1">
    <citation type="submission" date="2018-07" db="EMBL/GenBank/DDBJ databases">
        <title>Genomic Encyclopedia of Type Strains, Phase IV (KMG-IV): sequencing the most valuable type-strain genomes for metagenomic binning, comparative biology and taxonomic classification.</title>
        <authorList>
            <person name="Goeker M."/>
        </authorList>
    </citation>
    <scope>NUCLEOTIDE SEQUENCE [LARGE SCALE GENOMIC DNA]</scope>
    <source>
        <strain evidence="1 2">DSM 44952</strain>
    </source>
</reference>
<dbReference type="Proteomes" id="UP000255355">
    <property type="component" value="Unassembled WGS sequence"/>
</dbReference>
<evidence type="ECO:0000313" key="2">
    <source>
        <dbReference type="Proteomes" id="UP000255355"/>
    </source>
</evidence>
<sequence>MSAVLKPSVMVRGPDEWPVWRTMRLEAGRVE</sequence>
<gene>
    <name evidence="1" type="ORF">DFR68_101601</name>
</gene>
<protein>
    <submittedName>
        <fullName evidence="1">Uncharacterized protein</fullName>
    </submittedName>
</protein>
<organism evidence="1 2">
    <name type="scientific">Nocardia mexicana</name>
    <dbReference type="NCBI Taxonomy" id="279262"/>
    <lineage>
        <taxon>Bacteria</taxon>
        <taxon>Bacillati</taxon>
        <taxon>Actinomycetota</taxon>
        <taxon>Actinomycetes</taxon>
        <taxon>Mycobacteriales</taxon>
        <taxon>Nocardiaceae</taxon>
        <taxon>Nocardia</taxon>
    </lineage>
</organism>
<dbReference type="EMBL" id="QQAZ01000001">
    <property type="protein sequence ID" value="RDI55767.1"/>
    <property type="molecule type" value="Genomic_DNA"/>
</dbReference>